<name>A0A1W9Z6L5_MYCAI</name>
<accession>A0A1W9Z6L5</accession>
<evidence type="ECO:0000313" key="2">
    <source>
        <dbReference type="Proteomes" id="UP000192707"/>
    </source>
</evidence>
<dbReference type="Proteomes" id="UP000192707">
    <property type="component" value="Unassembled WGS sequence"/>
</dbReference>
<comment type="caution">
    <text evidence="1">The sequence shown here is derived from an EMBL/GenBank/DDBJ whole genome shotgun (WGS) entry which is preliminary data.</text>
</comment>
<reference evidence="1 2" key="1">
    <citation type="submission" date="2016-12" db="EMBL/GenBank/DDBJ databases">
        <title>The new phylogeny of genus Mycobacterium.</title>
        <authorList>
            <person name="Tortoli E."/>
            <person name="Trovato A."/>
            <person name="Cirillo D.M."/>
        </authorList>
    </citation>
    <scope>NUCLEOTIDE SEQUENCE [LARGE SCALE GENOMIC DNA]</scope>
    <source>
        <strain evidence="1 2">DSM 45069</strain>
    </source>
</reference>
<sequence>MWGNDAGVAVTDEQHQQEVEVFPTVVEWSSDGALMVELDWQGEGLRVQLEPEVTRSWTSEVLADRIMRLHRLALMRARAEQRMRVIEEHGTALPTTPGWPSLTDVDEYRRTIDF</sequence>
<evidence type="ECO:0008006" key="3">
    <source>
        <dbReference type="Google" id="ProtNLM"/>
    </source>
</evidence>
<keyword evidence="2" id="KW-1185">Reference proteome</keyword>
<proteinExistence type="predicted"/>
<dbReference type="AlphaFoldDB" id="A0A1W9Z6L5"/>
<protein>
    <recommendedName>
        <fullName evidence="3">DUF2694 domain-containing protein</fullName>
    </recommendedName>
</protein>
<evidence type="ECO:0000313" key="1">
    <source>
        <dbReference type="EMBL" id="ORA08055.1"/>
    </source>
</evidence>
<gene>
    <name evidence="1" type="ORF">BST14_25220</name>
</gene>
<dbReference type="EMBL" id="MVHG01000107">
    <property type="protein sequence ID" value="ORA08055.1"/>
    <property type="molecule type" value="Genomic_DNA"/>
</dbReference>
<organism evidence="1 2">
    <name type="scientific">Mycobacterium arosiense ATCC BAA-1401 = DSM 45069</name>
    <dbReference type="NCBI Taxonomy" id="1265311"/>
    <lineage>
        <taxon>Bacteria</taxon>
        <taxon>Bacillati</taxon>
        <taxon>Actinomycetota</taxon>
        <taxon>Actinomycetes</taxon>
        <taxon>Mycobacteriales</taxon>
        <taxon>Mycobacteriaceae</taxon>
        <taxon>Mycobacterium</taxon>
        <taxon>Mycobacterium avium complex (MAC)</taxon>
    </lineage>
</organism>